<dbReference type="InterPro" id="IPR011050">
    <property type="entry name" value="Pectin_lyase_fold/virulence"/>
</dbReference>
<evidence type="ECO:0000313" key="2">
    <source>
        <dbReference type="EMBL" id="TSD08856.1"/>
    </source>
</evidence>
<accession>A0A554MUS1</accession>
<keyword evidence="3" id="KW-1185">Reference proteome</keyword>
<dbReference type="SUPFAM" id="SSF51126">
    <property type="entry name" value="Pectin lyase-like"/>
    <property type="match status" value="2"/>
</dbReference>
<evidence type="ECO:0000313" key="3">
    <source>
        <dbReference type="Proteomes" id="UP000319894"/>
    </source>
</evidence>
<reference evidence="2 3" key="1">
    <citation type="submission" date="2018-06" db="EMBL/GenBank/DDBJ databases">
        <title>Natronomonas sp. F16-60 a new haloarchaeon isolated from a solar saltern of Isla Cristina, Huelva, Spain.</title>
        <authorList>
            <person name="Duran-Viseras A."/>
            <person name="Sanchez-Porro C."/>
            <person name="Ventosa A."/>
        </authorList>
    </citation>
    <scope>NUCLEOTIDE SEQUENCE [LARGE SCALE GENOMIC DNA]</scope>
    <source>
        <strain evidence="2 3">F16-60</strain>
    </source>
</reference>
<dbReference type="EMBL" id="QMDX01000023">
    <property type="protein sequence ID" value="TSD08856.1"/>
    <property type="molecule type" value="Genomic_DNA"/>
</dbReference>
<evidence type="ECO:0000256" key="1">
    <source>
        <dbReference type="SAM" id="MobiDB-lite"/>
    </source>
</evidence>
<dbReference type="SMART" id="SM00710">
    <property type="entry name" value="PbH1"/>
    <property type="match status" value="12"/>
</dbReference>
<feature type="region of interest" description="Disordered" evidence="1">
    <location>
        <begin position="134"/>
        <end position="170"/>
    </location>
</feature>
<dbReference type="InterPro" id="IPR006626">
    <property type="entry name" value="PbH1"/>
</dbReference>
<gene>
    <name evidence="2" type="ORF">DP107_17925</name>
</gene>
<protein>
    <submittedName>
        <fullName evidence="2">Uncharacterized protein</fullName>
    </submittedName>
</protein>
<dbReference type="InParanoid" id="A0A554MUS1"/>
<proteinExistence type="predicted"/>
<comment type="caution">
    <text evidence="2">The sequence shown here is derived from an EMBL/GenBank/DDBJ whole genome shotgun (WGS) entry which is preliminary data.</text>
</comment>
<feature type="region of interest" description="Disordered" evidence="1">
    <location>
        <begin position="1042"/>
        <end position="1067"/>
    </location>
</feature>
<dbReference type="InterPro" id="IPR013783">
    <property type="entry name" value="Ig-like_fold"/>
</dbReference>
<feature type="region of interest" description="Disordered" evidence="1">
    <location>
        <begin position="1168"/>
        <end position="1190"/>
    </location>
</feature>
<name>A0A554MUS1_9EURY</name>
<feature type="compositionally biased region" description="Polar residues" evidence="1">
    <location>
        <begin position="1043"/>
        <end position="1055"/>
    </location>
</feature>
<dbReference type="Gene3D" id="2.60.40.10">
    <property type="entry name" value="Immunoglobulins"/>
    <property type="match status" value="1"/>
</dbReference>
<dbReference type="SUPFAM" id="SSF49373">
    <property type="entry name" value="Invasin/intimin cell-adhesion fragments"/>
    <property type="match status" value="1"/>
</dbReference>
<sequence length="1385" mass="141997">MKIDVSDLSDAGADLSNAEIVANDEDNNIAYSNFDNEAEEVQLVLDTSSTGSDTVNLGTQTNDQLELQGIDTSGVTTANELEYTVRMAGANPGDFDSNFQTTQIDSVGPFSIATVEVENLDTGTTITEASLTEAISEANDPTSDDLSDGSTGDQVEIRPNEGTYTFDSSDITDANTRITPLGDSDVTFENGNSGYTLTADAENVEIEDITFDQSDNAQTAVVLDDSGSESLTLSNVTFENGDDDGNSAYITADDGADLTIEDSSLTDGGDTTANDGISLSNDGGGGEFTVSNTEFDALGTAIDLDVSVDTTLSVTDNTFGDNNIHVADATGNEDLNAIFQSNGNTFDKYAVPIDDNNGDVVRSSNNELVGDLDAAGGTGDFENGATTILVAGSHDGASTINLGGSSDVTLTADSANASIVVDTTVLNTGSGASSVTVDGLVFEEIGSNTPITTSGTTTDLSITNNEFLGAGDGTTSTYTVADLATVNGLTITDNLFESEVDNNNNYDAVDIDTLQGDSSAVSVDISNNEIVNAESGILVGEIADNGDGVELTVEDNTITIEDNPESNPSPSFLDGQKERGIEIISAGSSSSSVVEVTGNEINTSSFSGPDPNFHTGVALSDGGSDEFSATVSQNSINGFSAAIDVSDVSSYGGDDGHTSATIESNELTNNGYHIRALASDFDVETFRSANALDKAVLFQDGDPANSDTSLQTTAPSSADVADVYGTLSFALADARRYSSGGNTGEELGIAVGPGTYELSNQGLELGSETIHGAKTLFIRSENGAEETVFTPANDNDDIWDIDAKFANPPGTSDDRLVISGFTFDSSDAGTGTDFDLNAPFGGSATDPLTLSDNVFVGNEDRTAVSADTDTKGIVTVQDSEISGYGTGVAVSSGFGGDQVNVVRSTISDSTTGIDVGSDGAVVANFNDIVNNNVGIDTADTTNDDVTALANYYGSASGPNVTTDATESASLLVNDAANVDADPGLETLPYRDASISELDMDAGKYTVVTDARNPTADDPNGAEVLVAVLNDTVAADAEVGEGATTLTANGPNSLTNIGEEETDSVAGPEGGVTAPIRIGYIANGDSKALTPSNSESGDYTLTAVNTNDEPVSTGSSVQTFSAPIDGVDVTVDNDQLVADGTTTANATLQLVDADGNAVSRSGVGVTWSVTNGASDAGASRTGDIEDGETDANGQAQLSVSADTAGESFDVVGIANDNSGSVTINTVEPAAANFTVDFVEGPTEIVQNESFSATVNVTNEGDAAGTQDITYNLEDSTGISQVSATEEDVQLNASASQEVTFEVAASDTESLSTGNFTHVFSSNDDELTLNVTVQDEPASDPVERFDTNGEPGIQDDEVLNAISAFNEGEEGVEDGDVLDVISAFNEA</sequence>
<dbReference type="InterPro" id="IPR008964">
    <property type="entry name" value="Invasin/intimin_cell_adhesion"/>
</dbReference>
<organism evidence="2 3">
    <name type="scientific">Haloglomus irregulare</name>
    <dbReference type="NCBI Taxonomy" id="2234134"/>
    <lineage>
        <taxon>Archaea</taxon>
        <taxon>Methanobacteriati</taxon>
        <taxon>Methanobacteriota</taxon>
        <taxon>Stenosarchaea group</taxon>
        <taxon>Halobacteria</taxon>
        <taxon>Halobacteriales</taxon>
        <taxon>Natronomonadaceae</taxon>
        <taxon>Haloglomus</taxon>
    </lineage>
</organism>
<dbReference type="Proteomes" id="UP000319894">
    <property type="component" value="Unassembled WGS sequence"/>
</dbReference>